<dbReference type="OrthoDB" id="1005072at2"/>
<comment type="caution">
    <text evidence="1">The sequence shown here is derived from an EMBL/GenBank/DDBJ whole genome shotgun (WGS) entry which is preliminary data.</text>
</comment>
<proteinExistence type="predicted"/>
<dbReference type="Pfam" id="PF11013">
    <property type="entry name" value="DUF2851"/>
    <property type="match status" value="1"/>
</dbReference>
<protein>
    <submittedName>
        <fullName evidence="1">DUF2851 family protein</fullName>
    </submittedName>
</protein>
<evidence type="ECO:0000313" key="2">
    <source>
        <dbReference type="Proteomes" id="UP000315131"/>
    </source>
</evidence>
<reference evidence="1 2" key="1">
    <citation type="submission" date="2019-06" db="EMBL/GenBank/DDBJ databases">
        <title>Gramella sabulilitoris sp. nov., isolated from a marine sand.</title>
        <authorList>
            <person name="Yoon J.-H."/>
        </authorList>
    </citation>
    <scope>NUCLEOTIDE SEQUENCE [LARGE SCALE GENOMIC DNA]</scope>
    <source>
        <strain evidence="1 2">HSMS-1</strain>
    </source>
</reference>
<sequence>MKEDFLYHVWKFQKFDTVDIETSEGECIHIIHPGSQNYLSGPDFFNAQIQIGEHLWAGNVEMHLRSSDWYFHRHEADPNYDNVILHVVWDHDVEIYRQDNSVIPTLVLNSRVDAEILQAYEKLLLKQHTKLNCENDFSNFPEFQVTHWLERLYFERLEAKSAQIPELLKETGNDWEAVLYFMLFRSFGLKVNSDSFLSLARNLDFKIVQKTSTCFSLEALFLGQAGLIKFGDLYGEKLQEEYSYLKHKYRLENDHLEKPKFFRLRPDNFPTIRLAQLAALYSENKSLFQDLMQANTAEELKRILSVNISEYWQTHYNFGKNHAARAKNLTSDFIDLLLINCIIPLKHCYSRFIGDRYAAATMNLITGIKNEKNSVIQVFNELRPGLAKNAMDSQALLQLKNNYCSLNKCLHCELGASLLKKSPKYI</sequence>
<dbReference type="InterPro" id="IPR021272">
    <property type="entry name" value="DUF2851"/>
</dbReference>
<organism evidence="1 2">
    <name type="scientific">Christiangramia sabulilitoris</name>
    <dbReference type="NCBI Taxonomy" id="2583991"/>
    <lineage>
        <taxon>Bacteria</taxon>
        <taxon>Pseudomonadati</taxon>
        <taxon>Bacteroidota</taxon>
        <taxon>Flavobacteriia</taxon>
        <taxon>Flavobacteriales</taxon>
        <taxon>Flavobacteriaceae</taxon>
        <taxon>Christiangramia</taxon>
    </lineage>
</organism>
<dbReference type="Proteomes" id="UP000315131">
    <property type="component" value="Unassembled WGS sequence"/>
</dbReference>
<dbReference type="RefSeq" id="WP_143410735.1">
    <property type="nucleotide sequence ID" value="NZ_VHSF01000002.1"/>
</dbReference>
<gene>
    <name evidence="1" type="ORF">FGM01_08425</name>
</gene>
<name>A0A550I395_9FLAO</name>
<accession>A0A550I395</accession>
<keyword evidence="2" id="KW-1185">Reference proteome</keyword>
<dbReference type="EMBL" id="VHSF01000002">
    <property type="protein sequence ID" value="TRO65419.1"/>
    <property type="molecule type" value="Genomic_DNA"/>
</dbReference>
<evidence type="ECO:0000313" key="1">
    <source>
        <dbReference type="EMBL" id="TRO65419.1"/>
    </source>
</evidence>
<dbReference type="AlphaFoldDB" id="A0A550I395"/>